<dbReference type="PANTHER" id="PTHR22946:SF4">
    <property type="entry name" value="ESTERASE FRSA"/>
    <property type="match status" value="1"/>
</dbReference>
<dbReference type="Gene3D" id="3.40.50.1820">
    <property type="entry name" value="alpha/beta hydrolase"/>
    <property type="match status" value="1"/>
</dbReference>
<sequence length="264" mass="27851">MRKLLLAAALCSASFAVAASPVAEPVEWEVDGKTFSGFLVYDDGDGDPERPGIVMFPNWMGPTADAVERAKAIAEDDYVILVADMYGKDLRPANPDEAGKASGAVYADNAALRRRAAAAVEVLRGRAADLPLDPERFAAIGFCFGGAVALELARAGAELDAVVSFHGSLRTSVPAAAGVTRPPMLVLNGAADTFVSPESIAEFKQEMTAAGADWQFVDFSGAVHCFAEPSADGNTIPGCKYDERTANRAYAMMADFLDENFGED</sequence>
<dbReference type="RefSeq" id="WP_026816807.1">
    <property type="nucleotide sequence ID" value="NZ_AUFF01000003.1"/>
</dbReference>
<feature type="signal peptide" evidence="1">
    <location>
        <begin position="1"/>
        <end position="18"/>
    </location>
</feature>
<dbReference type="AlphaFoldDB" id="A0A091C2Z7"/>
<evidence type="ECO:0000313" key="3">
    <source>
        <dbReference type="EMBL" id="KFN50995.1"/>
    </source>
</evidence>
<dbReference type="PANTHER" id="PTHR22946">
    <property type="entry name" value="DIENELACTONE HYDROLASE DOMAIN-CONTAINING PROTEIN-RELATED"/>
    <property type="match status" value="1"/>
</dbReference>
<name>A0A091C2Z7_9GAMM</name>
<accession>A0A091C2Z7</accession>
<reference evidence="3 4" key="1">
    <citation type="submission" date="2013-09" db="EMBL/GenBank/DDBJ databases">
        <title>Genome sequencing of Arenimonas composti.</title>
        <authorList>
            <person name="Chen F."/>
            <person name="Wang G."/>
        </authorList>
    </citation>
    <scope>NUCLEOTIDE SEQUENCE [LARGE SCALE GENOMIC DNA]</scope>
    <source>
        <strain evidence="3 4">TR7-09</strain>
    </source>
</reference>
<protein>
    <recommendedName>
        <fullName evidence="2">Dienelactone hydrolase domain-containing protein</fullName>
    </recommendedName>
</protein>
<dbReference type="OrthoDB" id="9787933at2"/>
<evidence type="ECO:0000256" key="1">
    <source>
        <dbReference type="SAM" id="SignalP"/>
    </source>
</evidence>
<dbReference type="SUPFAM" id="SSF53474">
    <property type="entry name" value="alpha/beta-Hydrolases"/>
    <property type="match status" value="1"/>
</dbReference>
<dbReference type="InterPro" id="IPR002925">
    <property type="entry name" value="Dienelactn_hydro"/>
</dbReference>
<proteinExistence type="predicted"/>
<feature type="domain" description="Dienelactone hydrolase" evidence="2">
    <location>
        <begin position="48"/>
        <end position="259"/>
    </location>
</feature>
<evidence type="ECO:0000313" key="4">
    <source>
        <dbReference type="Proteomes" id="UP000029391"/>
    </source>
</evidence>
<dbReference type="EMBL" id="AWXU01000011">
    <property type="protein sequence ID" value="KFN50995.1"/>
    <property type="molecule type" value="Genomic_DNA"/>
</dbReference>
<dbReference type="GO" id="GO:0016787">
    <property type="term" value="F:hydrolase activity"/>
    <property type="evidence" value="ECO:0007669"/>
    <property type="project" value="InterPro"/>
</dbReference>
<dbReference type="Proteomes" id="UP000029391">
    <property type="component" value="Unassembled WGS sequence"/>
</dbReference>
<evidence type="ECO:0000259" key="2">
    <source>
        <dbReference type="Pfam" id="PF01738"/>
    </source>
</evidence>
<feature type="chain" id="PRO_5001870472" description="Dienelactone hydrolase domain-containing protein" evidence="1">
    <location>
        <begin position="19"/>
        <end position="264"/>
    </location>
</feature>
<comment type="caution">
    <text evidence="3">The sequence shown here is derived from an EMBL/GenBank/DDBJ whole genome shotgun (WGS) entry which is preliminary data.</text>
</comment>
<keyword evidence="4" id="KW-1185">Reference proteome</keyword>
<gene>
    <name evidence="3" type="ORF">P873_04680</name>
</gene>
<dbReference type="eggNOG" id="COG0412">
    <property type="taxonomic scope" value="Bacteria"/>
</dbReference>
<keyword evidence="1" id="KW-0732">Signal</keyword>
<dbReference type="Pfam" id="PF01738">
    <property type="entry name" value="DLH"/>
    <property type="match status" value="1"/>
</dbReference>
<dbReference type="InterPro" id="IPR050261">
    <property type="entry name" value="FrsA_esterase"/>
</dbReference>
<dbReference type="InterPro" id="IPR029058">
    <property type="entry name" value="AB_hydrolase_fold"/>
</dbReference>
<organism evidence="3 4">
    <name type="scientific">Arenimonas composti TR7-09 = DSM 18010</name>
    <dbReference type="NCBI Taxonomy" id="1121013"/>
    <lineage>
        <taxon>Bacteria</taxon>
        <taxon>Pseudomonadati</taxon>
        <taxon>Pseudomonadota</taxon>
        <taxon>Gammaproteobacteria</taxon>
        <taxon>Lysobacterales</taxon>
        <taxon>Lysobacteraceae</taxon>
        <taxon>Arenimonas</taxon>
    </lineage>
</organism>
<dbReference type="STRING" id="1121013.GCA_000426365_01520"/>